<dbReference type="Pfam" id="PF00072">
    <property type="entry name" value="Response_reg"/>
    <property type="match status" value="1"/>
</dbReference>
<dbReference type="GO" id="GO:0005829">
    <property type="term" value="C:cytosol"/>
    <property type="evidence" value="ECO:0007669"/>
    <property type="project" value="TreeGrafter"/>
</dbReference>
<evidence type="ECO:0000256" key="6">
    <source>
        <dbReference type="ARBA" id="ARBA00023125"/>
    </source>
</evidence>
<dbReference type="GO" id="GO:0000156">
    <property type="term" value="F:phosphorelay response regulator activity"/>
    <property type="evidence" value="ECO:0007669"/>
    <property type="project" value="TreeGrafter"/>
</dbReference>
<protein>
    <submittedName>
        <fullName evidence="13">Two-component system, OmpR family, response regulator ResD</fullName>
    </submittedName>
</protein>
<evidence type="ECO:0000259" key="11">
    <source>
        <dbReference type="PROSITE" id="PS50110"/>
    </source>
</evidence>
<evidence type="ECO:0000256" key="2">
    <source>
        <dbReference type="ARBA" id="ARBA00022490"/>
    </source>
</evidence>
<evidence type="ECO:0000256" key="5">
    <source>
        <dbReference type="ARBA" id="ARBA00023015"/>
    </source>
</evidence>
<dbReference type="AlphaFoldDB" id="A0A1I3VQD5"/>
<dbReference type="InterPro" id="IPR036388">
    <property type="entry name" value="WH-like_DNA-bd_sf"/>
</dbReference>
<keyword evidence="5" id="KW-0805">Transcription regulation</keyword>
<keyword evidence="3 9" id="KW-0597">Phosphoprotein</keyword>
<dbReference type="GO" id="GO:0006355">
    <property type="term" value="P:regulation of DNA-templated transcription"/>
    <property type="evidence" value="ECO:0007669"/>
    <property type="project" value="InterPro"/>
</dbReference>
<dbReference type="FunFam" id="1.10.10.10:FF:000018">
    <property type="entry name" value="DNA-binding response regulator ResD"/>
    <property type="match status" value="1"/>
</dbReference>
<accession>A0A1I3VQD5</accession>
<gene>
    <name evidence="13" type="ORF">SAMN04488569_100465</name>
</gene>
<evidence type="ECO:0000256" key="8">
    <source>
        <dbReference type="ARBA" id="ARBA00023163"/>
    </source>
</evidence>
<dbReference type="InterPro" id="IPR001867">
    <property type="entry name" value="OmpR/PhoB-type_DNA-bd"/>
</dbReference>
<reference evidence="14" key="1">
    <citation type="submission" date="2016-10" db="EMBL/GenBank/DDBJ databases">
        <authorList>
            <person name="Varghese N."/>
            <person name="Submissions S."/>
        </authorList>
    </citation>
    <scope>NUCLEOTIDE SEQUENCE [LARGE SCALE GENOMIC DNA]</scope>
    <source>
        <strain evidence="14">DSM 16108</strain>
    </source>
</reference>
<dbReference type="PANTHER" id="PTHR48111:SF44">
    <property type="entry name" value="TRANSCRIPTIONAL REGULATORY PROTEIN RESD"/>
    <property type="match status" value="1"/>
</dbReference>
<dbReference type="EMBL" id="FOSJ01000004">
    <property type="protein sequence ID" value="SFJ97362.1"/>
    <property type="molecule type" value="Genomic_DNA"/>
</dbReference>
<dbReference type="GO" id="GO:0000976">
    <property type="term" value="F:transcription cis-regulatory region binding"/>
    <property type="evidence" value="ECO:0007669"/>
    <property type="project" value="TreeGrafter"/>
</dbReference>
<dbReference type="InterPro" id="IPR011006">
    <property type="entry name" value="CheY-like_superfamily"/>
</dbReference>
<dbReference type="InterPro" id="IPR001789">
    <property type="entry name" value="Sig_transdc_resp-reg_receiver"/>
</dbReference>
<dbReference type="InterPro" id="IPR039420">
    <property type="entry name" value="WalR-like"/>
</dbReference>
<name>A0A1I3VQD5_9LACT</name>
<dbReference type="SMART" id="SM00448">
    <property type="entry name" value="REC"/>
    <property type="match status" value="1"/>
</dbReference>
<evidence type="ECO:0000256" key="10">
    <source>
        <dbReference type="PROSITE-ProRule" id="PRU01091"/>
    </source>
</evidence>
<keyword evidence="2" id="KW-0963">Cytoplasm</keyword>
<feature type="DNA-binding region" description="OmpR/PhoB-type" evidence="10">
    <location>
        <begin position="145"/>
        <end position="245"/>
    </location>
</feature>
<dbReference type="CDD" id="cd00383">
    <property type="entry name" value="trans_reg_C"/>
    <property type="match status" value="1"/>
</dbReference>
<keyword evidence="14" id="KW-1185">Reference proteome</keyword>
<keyword evidence="4" id="KW-0902">Two-component regulatory system</keyword>
<dbReference type="Gene3D" id="3.40.50.2300">
    <property type="match status" value="1"/>
</dbReference>
<dbReference type="PROSITE" id="PS50110">
    <property type="entry name" value="RESPONSE_REGULATORY"/>
    <property type="match status" value="1"/>
</dbReference>
<feature type="domain" description="OmpR/PhoB-type" evidence="12">
    <location>
        <begin position="145"/>
        <end position="245"/>
    </location>
</feature>
<evidence type="ECO:0000256" key="3">
    <source>
        <dbReference type="ARBA" id="ARBA00022553"/>
    </source>
</evidence>
<proteinExistence type="predicted"/>
<dbReference type="SUPFAM" id="SSF52172">
    <property type="entry name" value="CheY-like"/>
    <property type="match status" value="1"/>
</dbReference>
<dbReference type="PANTHER" id="PTHR48111">
    <property type="entry name" value="REGULATOR OF RPOS"/>
    <property type="match status" value="1"/>
</dbReference>
<dbReference type="Proteomes" id="UP000199589">
    <property type="component" value="Unassembled WGS sequence"/>
</dbReference>
<evidence type="ECO:0000256" key="9">
    <source>
        <dbReference type="PROSITE-ProRule" id="PRU00169"/>
    </source>
</evidence>
<keyword evidence="8" id="KW-0804">Transcription</keyword>
<comment type="subcellular location">
    <subcellularLocation>
        <location evidence="1">Cytoplasm</location>
    </subcellularLocation>
</comment>
<dbReference type="CDD" id="cd17574">
    <property type="entry name" value="REC_OmpR"/>
    <property type="match status" value="1"/>
</dbReference>
<dbReference type="Gene3D" id="6.10.250.690">
    <property type="match status" value="1"/>
</dbReference>
<sequence>MTDEIMQENVEQPKRLLVVDDENRIRRLLKMYLEKAHYEIDEAENGEIALKLALENDYDLILLDLMMPEMDGIEVAEELRKEKETPIMMLTAKGEELNRIQGFEVGADDYIVKPFSPREIVLRVSAILKRSQASGGNPSKAASVSDTLTLPHLEIDNDSRRVTADGKTVNLTPKEYDLLHYLMSSPDQIFGREQLLREVWKYEFFGDLRTVDTHVKRLREKLKKESKTAAKMIETVWGLGYKLNSYPHEEEE</sequence>
<dbReference type="STRING" id="258723.GCA_900169305_00261"/>
<dbReference type="Pfam" id="PF00486">
    <property type="entry name" value="Trans_reg_C"/>
    <property type="match status" value="1"/>
</dbReference>
<evidence type="ECO:0000256" key="1">
    <source>
        <dbReference type="ARBA" id="ARBA00004496"/>
    </source>
</evidence>
<evidence type="ECO:0000313" key="13">
    <source>
        <dbReference type="EMBL" id="SFJ97362.1"/>
    </source>
</evidence>
<dbReference type="GO" id="GO:0032993">
    <property type="term" value="C:protein-DNA complex"/>
    <property type="evidence" value="ECO:0007669"/>
    <property type="project" value="TreeGrafter"/>
</dbReference>
<dbReference type="Gene3D" id="1.10.10.10">
    <property type="entry name" value="Winged helix-like DNA-binding domain superfamily/Winged helix DNA-binding domain"/>
    <property type="match status" value="1"/>
</dbReference>
<feature type="domain" description="Response regulatory" evidence="11">
    <location>
        <begin position="15"/>
        <end position="128"/>
    </location>
</feature>
<organism evidence="13 14">
    <name type="scientific">Marinilactibacillus piezotolerans</name>
    <dbReference type="NCBI Taxonomy" id="258723"/>
    <lineage>
        <taxon>Bacteria</taxon>
        <taxon>Bacillati</taxon>
        <taxon>Bacillota</taxon>
        <taxon>Bacilli</taxon>
        <taxon>Lactobacillales</taxon>
        <taxon>Carnobacteriaceae</taxon>
        <taxon>Marinilactibacillus</taxon>
    </lineage>
</organism>
<dbReference type="FunFam" id="3.40.50.2300:FF:000001">
    <property type="entry name" value="DNA-binding response regulator PhoB"/>
    <property type="match status" value="1"/>
</dbReference>
<dbReference type="SMART" id="SM00862">
    <property type="entry name" value="Trans_reg_C"/>
    <property type="match status" value="1"/>
</dbReference>
<keyword evidence="7" id="KW-0010">Activator</keyword>
<feature type="modified residue" description="4-aspartylphosphate" evidence="9">
    <location>
        <position position="64"/>
    </location>
</feature>
<evidence type="ECO:0000313" key="14">
    <source>
        <dbReference type="Proteomes" id="UP000199589"/>
    </source>
</evidence>
<keyword evidence="6 10" id="KW-0238">DNA-binding</keyword>
<dbReference type="PROSITE" id="PS51755">
    <property type="entry name" value="OMPR_PHOB"/>
    <property type="match status" value="1"/>
</dbReference>
<dbReference type="RefSeq" id="WP_335628748.1">
    <property type="nucleotide sequence ID" value="NZ_FOSJ01000004.1"/>
</dbReference>
<evidence type="ECO:0000256" key="4">
    <source>
        <dbReference type="ARBA" id="ARBA00023012"/>
    </source>
</evidence>
<evidence type="ECO:0000259" key="12">
    <source>
        <dbReference type="PROSITE" id="PS51755"/>
    </source>
</evidence>
<evidence type="ECO:0000256" key="7">
    <source>
        <dbReference type="ARBA" id="ARBA00023159"/>
    </source>
</evidence>